<gene>
    <name evidence="2" type="ORF">AS188_08215</name>
    <name evidence="3" type="ORF">KFL01_10660</name>
</gene>
<organism evidence="2 4">
    <name type="scientific">Kocuria flava</name>
    <dbReference type="NCBI Taxonomy" id="446860"/>
    <lineage>
        <taxon>Bacteria</taxon>
        <taxon>Bacillati</taxon>
        <taxon>Actinomycetota</taxon>
        <taxon>Actinomycetes</taxon>
        <taxon>Micrococcales</taxon>
        <taxon>Micrococcaceae</taxon>
        <taxon>Kocuria</taxon>
    </lineage>
</organism>
<name>A0A0U3GHX5_9MICC</name>
<dbReference type="RefSeq" id="WP_058858451.1">
    <property type="nucleotide sequence ID" value="NZ_BJZR01000021.1"/>
</dbReference>
<accession>A0A0U3GHX5</accession>
<evidence type="ECO:0000313" key="3">
    <source>
        <dbReference type="EMBL" id="GEO91760.1"/>
    </source>
</evidence>
<evidence type="ECO:0000313" key="4">
    <source>
        <dbReference type="Proteomes" id="UP000057181"/>
    </source>
</evidence>
<evidence type="ECO:0000313" key="5">
    <source>
        <dbReference type="Proteomes" id="UP000321155"/>
    </source>
</evidence>
<feature type="compositionally biased region" description="Acidic residues" evidence="1">
    <location>
        <begin position="23"/>
        <end position="44"/>
    </location>
</feature>
<evidence type="ECO:0000256" key="1">
    <source>
        <dbReference type="SAM" id="MobiDB-lite"/>
    </source>
</evidence>
<evidence type="ECO:0000313" key="2">
    <source>
        <dbReference type="EMBL" id="ALU39742.1"/>
    </source>
</evidence>
<proteinExistence type="predicted"/>
<feature type="region of interest" description="Disordered" evidence="1">
    <location>
        <begin position="1"/>
        <end position="69"/>
    </location>
</feature>
<reference evidence="2 4" key="1">
    <citation type="submission" date="2015-11" db="EMBL/GenBank/DDBJ databases">
        <title>Complete Genome Sequence of Kocuria flava strain HO-9041.</title>
        <authorList>
            <person name="Zhou M."/>
            <person name="Dai J."/>
        </authorList>
    </citation>
    <scope>NUCLEOTIDE SEQUENCE [LARGE SCALE GENOMIC DNA]</scope>
    <source>
        <strain evidence="2 4">HO-9041</strain>
    </source>
</reference>
<dbReference type="EMBL" id="BJZR01000021">
    <property type="protein sequence ID" value="GEO91760.1"/>
    <property type="molecule type" value="Genomic_DNA"/>
</dbReference>
<dbReference type="EMBL" id="CP013254">
    <property type="protein sequence ID" value="ALU39742.1"/>
    <property type="molecule type" value="Genomic_DNA"/>
</dbReference>
<protein>
    <submittedName>
        <fullName evidence="2">Uncharacterized protein</fullName>
    </submittedName>
</protein>
<dbReference type="Proteomes" id="UP000321155">
    <property type="component" value="Unassembled WGS sequence"/>
</dbReference>
<reference evidence="3 5" key="2">
    <citation type="submission" date="2019-07" db="EMBL/GenBank/DDBJ databases">
        <title>Whole genome shotgun sequence of Kocuria flava NBRC 107626.</title>
        <authorList>
            <person name="Hosoyama A."/>
            <person name="Uohara A."/>
            <person name="Ohji S."/>
            <person name="Ichikawa N."/>
        </authorList>
    </citation>
    <scope>NUCLEOTIDE SEQUENCE [LARGE SCALE GENOMIC DNA]</scope>
    <source>
        <strain evidence="3 5">NBRC 107626</strain>
    </source>
</reference>
<feature type="compositionally biased region" description="Basic and acidic residues" evidence="1">
    <location>
        <begin position="1"/>
        <end position="11"/>
    </location>
</feature>
<feature type="compositionally biased region" description="Basic and acidic residues" evidence="1">
    <location>
        <begin position="55"/>
        <end position="69"/>
    </location>
</feature>
<dbReference type="Proteomes" id="UP000057181">
    <property type="component" value="Chromosome"/>
</dbReference>
<dbReference type="AlphaFoldDB" id="A0A0U3GHX5"/>
<keyword evidence="5" id="KW-1185">Reference proteome</keyword>
<sequence>MTHQPDDRDQAWAEQQQEHLSVLDEDALTANTDEDDDRVADEDAGPLTGRPEAPAPRDRGEPRDRGSSR</sequence>
<dbReference type="KEGG" id="kfv:AS188_08215"/>